<dbReference type="AlphaFoldDB" id="A0A654T921"/>
<feature type="region of interest" description="Disordered" evidence="1">
    <location>
        <begin position="1"/>
        <end position="42"/>
    </location>
</feature>
<dbReference type="EMBL" id="CFOE01000244">
    <property type="protein sequence ID" value="CFE39663.1"/>
    <property type="molecule type" value="Genomic_DNA"/>
</dbReference>
<organism evidence="2 7">
    <name type="scientific">Mycobacterium tuberculosis</name>
    <dbReference type="NCBI Taxonomy" id="1773"/>
    <lineage>
        <taxon>Bacteria</taxon>
        <taxon>Bacillati</taxon>
        <taxon>Actinomycetota</taxon>
        <taxon>Actinomycetes</taxon>
        <taxon>Mycobacteriales</taxon>
        <taxon>Mycobacteriaceae</taxon>
        <taxon>Mycobacterium</taxon>
        <taxon>Mycobacterium tuberculosis complex</taxon>
    </lineage>
</organism>
<name>A0A654T921_MYCTX</name>
<evidence type="ECO:0000313" key="2">
    <source>
        <dbReference type="EMBL" id="CFE39663.1"/>
    </source>
</evidence>
<reference evidence="5 6" key="1">
    <citation type="submission" date="2015-03" db="EMBL/GenBank/DDBJ databases">
        <authorList>
            <consortium name="Pathogen Informatics"/>
        </authorList>
    </citation>
    <scope>NUCLEOTIDE SEQUENCE [LARGE SCALE GENOMIC DNA]</scope>
    <source>
        <strain evidence="3 5">D00501624</strain>
        <strain evidence="4 6">G09801536</strain>
        <strain evidence="2 7">G09901357</strain>
    </source>
</reference>
<evidence type="ECO:0000256" key="1">
    <source>
        <dbReference type="SAM" id="MobiDB-lite"/>
    </source>
</evidence>
<sequence length="42" mass="4459">MIGTLEPHMTKYDASHQSPDSGTSVWSPNTCGEATGKSAYQS</sequence>
<accession>A0A654T921</accession>
<evidence type="ECO:0000313" key="7">
    <source>
        <dbReference type="Proteomes" id="UP000048289"/>
    </source>
</evidence>
<dbReference type="EMBL" id="CQQC01000105">
    <property type="protein sequence ID" value="CNU34471.1"/>
    <property type="molecule type" value="Genomic_DNA"/>
</dbReference>
<feature type="compositionally biased region" description="Polar residues" evidence="1">
    <location>
        <begin position="15"/>
        <end position="42"/>
    </location>
</feature>
<dbReference type="Proteomes" id="UP000048289">
    <property type="component" value="Unassembled WGS sequence"/>
</dbReference>
<evidence type="ECO:0000313" key="5">
    <source>
        <dbReference type="Proteomes" id="UP000039217"/>
    </source>
</evidence>
<protein>
    <submittedName>
        <fullName evidence="2">Uncharacterized protein</fullName>
    </submittedName>
</protein>
<dbReference type="EMBL" id="CSAD01000219">
    <property type="protein sequence ID" value="COV43706.1"/>
    <property type="molecule type" value="Genomic_DNA"/>
</dbReference>
<dbReference type="Proteomes" id="UP000045842">
    <property type="component" value="Unassembled WGS sequence"/>
</dbReference>
<evidence type="ECO:0000313" key="4">
    <source>
        <dbReference type="EMBL" id="COV43706.1"/>
    </source>
</evidence>
<gene>
    <name evidence="3" type="ORF">ERS007661_00514</name>
    <name evidence="4" type="ORF">ERS007679_01838</name>
    <name evidence="2" type="ORF">ERS007681_02049</name>
</gene>
<evidence type="ECO:0000313" key="6">
    <source>
        <dbReference type="Proteomes" id="UP000045842"/>
    </source>
</evidence>
<proteinExistence type="predicted"/>
<evidence type="ECO:0000313" key="3">
    <source>
        <dbReference type="EMBL" id="CNU34471.1"/>
    </source>
</evidence>
<dbReference type="Proteomes" id="UP000039217">
    <property type="component" value="Unassembled WGS sequence"/>
</dbReference>